<protein>
    <submittedName>
        <fullName evidence="1">Uncharacterized protein</fullName>
    </submittedName>
</protein>
<evidence type="ECO:0000313" key="2">
    <source>
        <dbReference type="Proteomes" id="UP000182125"/>
    </source>
</evidence>
<gene>
    <name evidence="1" type="ORF">SAMN05216170_2316</name>
</gene>
<evidence type="ECO:0000313" key="1">
    <source>
        <dbReference type="EMBL" id="SEW23565.1"/>
    </source>
</evidence>
<dbReference type="Proteomes" id="UP000182125">
    <property type="component" value="Unassembled WGS sequence"/>
</dbReference>
<reference evidence="1 2" key="1">
    <citation type="submission" date="2016-10" db="EMBL/GenBank/DDBJ databases">
        <authorList>
            <person name="de Groot N.N."/>
        </authorList>
    </citation>
    <scope>NUCLEOTIDE SEQUENCE [LARGE SCALE GENOMIC DNA]</scope>
    <source>
        <strain evidence="1 2">OGL-20</strain>
    </source>
</reference>
<organism evidence="1 2">
    <name type="scientific">Thermococcus thioreducens</name>
    <dbReference type="NCBI Taxonomy" id="277988"/>
    <lineage>
        <taxon>Archaea</taxon>
        <taxon>Methanobacteriati</taxon>
        <taxon>Methanobacteriota</taxon>
        <taxon>Thermococci</taxon>
        <taxon>Thermococcales</taxon>
        <taxon>Thermococcaceae</taxon>
        <taxon>Thermococcus</taxon>
    </lineage>
</organism>
<proteinExistence type="predicted"/>
<dbReference type="EMBL" id="FOIW01000003">
    <property type="protein sequence ID" value="SEW23565.1"/>
    <property type="molecule type" value="Genomic_DNA"/>
</dbReference>
<name>A0A1I0Q965_9EURY</name>
<dbReference type="AlphaFoldDB" id="A0A1I0Q965"/>
<sequence>MPRTRKYNAVRRVEFLLPPEKVEEMEEAKGRKAWGEFIWELWEFWKAHNLETS</sequence>
<accession>A0A1I0Q965</accession>